<keyword evidence="2" id="KW-1185">Reference proteome</keyword>
<organism evidence="1 2">
    <name type="scientific">Symbiodinium necroappetens</name>
    <dbReference type="NCBI Taxonomy" id="1628268"/>
    <lineage>
        <taxon>Eukaryota</taxon>
        <taxon>Sar</taxon>
        <taxon>Alveolata</taxon>
        <taxon>Dinophyceae</taxon>
        <taxon>Suessiales</taxon>
        <taxon>Symbiodiniaceae</taxon>
        <taxon>Symbiodinium</taxon>
    </lineage>
</organism>
<gene>
    <name evidence="1" type="ORF">SNEC2469_LOCUS15709</name>
</gene>
<protein>
    <submittedName>
        <fullName evidence="1">Uncharacterized protein</fullName>
    </submittedName>
</protein>
<name>A0A812TZD3_9DINO</name>
<dbReference type="Proteomes" id="UP000601435">
    <property type="component" value="Unassembled WGS sequence"/>
</dbReference>
<proteinExistence type="predicted"/>
<sequence>MGVAAIKAGGEAGLLPRAGCCGARTTSTLCQNEFLNMLLAKLEEQDQEYDSAYLYQQQVKSGHGVQGHKYTIMYQRTERESEVPPHESGVRVVVSQKVRRLLRLDWGPDGLAYEELEARLSEALLIQSKVFDRPLRPSELLQQLMEVQHKAFDQDEWASFNFCYHMIGQAW</sequence>
<dbReference type="OrthoDB" id="418076at2759"/>
<reference evidence="1" key="1">
    <citation type="submission" date="2021-02" db="EMBL/GenBank/DDBJ databases">
        <authorList>
            <person name="Dougan E. K."/>
            <person name="Rhodes N."/>
            <person name="Thang M."/>
            <person name="Chan C."/>
        </authorList>
    </citation>
    <scope>NUCLEOTIDE SEQUENCE</scope>
</reference>
<accession>A0A812TZD3</accession>
<evidence type="ECO:0000313" key="1">
    <source>
        <dbReference type="EMBL" id="CAE7545548.1"/>
    </source>
</evidence>
<comment type="caution">
    <text evidence="1">The sequence shown here is derived from an EMBL/GenBank/DDBJ whole genome shotgun (WGS) entry which is preliminary data.</text>
</comment>
<dbReference type="AlphaFoldDB" id="A0A812TZD3"/>
<dbReference type="EMBL" id="CAJNJA010025587">
    <property type="protein sequence ID" value="CAE7545548.1"/>
    <property type="molecule type" value="Genomic_DNA"/>
</dbReference>
<evidence type="ECO:0000313" key="2">
    <source>
        <dbReference type="Proteomes" id="UP000601435"/>
    </source>
</evidence>